<sequence>MAQTDPVRPIPDDALKAEMQVIGERQLKLNNLSVRLSVGGVIVNQNNLVVLTQSLGSSTYVVRVKFNAQGEAQKVWILTAAEDAVAAPKLKSDTPWWKLF</sequence>
<evidence type="ECO:0000313" key="2">
    <source>
        <dbReference type="Proteomes" id="UP000778523"/>
    </source>
</evidence>
<reference evidence="1 2" key="1">
    <citation type="submission" date="2020-06" db="EMBL/GenBank/DDBJ databases">
        <title>Draft genome of Uliginosibacterium sp. IMCC34675.</title>
        <authorList>
            <person name="Song J."/>
        </authorList>
    </citation>
    <scope>NUCLEOTIDE SEQUENCE [LARGE SCALE GENOMIC DNA]</scope>
    <source>
        <strain evidence="1 2">IMCC34675</strain>
    </source>
</reference>
<evidence type="ECO:0000313" key="1">
    <source>
        <dbReference type="EMBL" id="NSL56375.1"/>
    </source>
</evidence>
<keyword evidence="2" id="KW-1185">Reference proteome</keyword>
<gene>
    <name evidence="1" type="ORF">HJ583_015155</name>
</gene>
<organism evidence="1 2">
    <name type="scientific">Uliginosibacterium aquaticum</name>
    <dbReference type="NCBI Taxonomy" id="2731212"/>
    <lineage>
        <taxon>Bacteria</taxon>
        <taxon>Pseudomonadati</taxon>
        <taxon>Pseudomonadota</taxon>
        <taxon>Betaproteobacteria</taxon>
        <taxon>Rhodocyclales</taxon>
        <taxon>Zoogloeaceae</taxon>
        <taxon>Uliginosibacterium</taxon>
    </lineage>
</organism>
<comment type="caution">
    <text evidence="1">The sequence shown here is derived from an EMBL/GenBank/DDBJ whole genome shotgun (WGS) entry which is preliminary data.</text>
</comment>
<accession>A0ABX2II01</accession>
<proteinExistence type="predicted"/>
<protein>
    <submittedName>
        <fullName evidence="1">Uncharacterized protein</fullName>
    </submittedName>
</protein>
<name>A0ABX2II01_9RHOO</name>
<dbReference type="EMBL" id="JABCSC020000003">
    <property type="protein sequence ID" value="NSL56375.1"/>
    <property type="molecule type" value="Genomic_DNA"/>
</dbReference>
<dbReference type="Proteomes" id="UP000778523">
    <property type="component" value="Unassembled WGS sequence"/>
</dbReference>